<feature type="domain" description="Cadherin" evidence="15">
    <location>
        <begin position="371"/>
        <end position="476"/>
    </location>
</feature>
<dbReference type="EMBL" id="CAJNON010000064">
    <property type="protein sequence ID" value="CAF0900329.1"/>
    <property type="molecule type" value="Genomic_DNA"/>
</dbReference>
<evidence type="ECO:0000256" key="9">
    <source>
        <dbReference type="ARBA" id="ARBA00023136"/>
    </source>
</evidence>
<dbReference type="AlphaFoldDB" id="A0A813ZLA7"/>
<dbReference type="PANTHER" id="PTHR24028">
    <property type="entry name" value="CADHERIN-87A"/>
    <property type="match status" value="1"/>
</dbReference>
<evidence type="ECO:0000256" key="8">
    <source>
        <dbReference type="ARBA" id="ARBA00022989"/>
    </source>
</evidence>
<dbReference type="PROSITE" id="PS50268">
    <property type="entry name" value="CADHERIN_2"/>
    <property type="match status" value="6"/>
</dbReference>
<comment type="caution">
    <text evidence="16">The sequence shown here is derived from an EMBL/GenBank/DDBJ whole genome shotgun (WGS) entry which is preliminary data.</text>
</comment>
<evidence type="ECO:0000256" key="5">
    <source>
        <dbReference type="ARBA" id="ARBA00022737"/>
    </source>
</evidence>
<feature type="domain" description="Cadherin" evidence="15">
    <location>
        <begin position="16"/>
        <end position="128"/>
    </location>
</feature>
<evidence type="ECO:0000256" key="11">
    <source>
        <dbReference type="PROSITE-ProRule" id="PRU00043"/>
    </source>
</evidence>
<evidence type="ECO:0000259" key="15">
    <source>
        <dbReference type="PROSITE" id="PS50268"/>
    </source>
</evidence>
<reference evidence="16" key="1">
    <citation type="submission" date="2021-02" db="EMBL/GenBank/DDBJ databases">
        <authorList>
            <person name="Nowell W R."/>
        </authorList>
    </citation>
    <scope>NUCLEOTIDE SEQUENCE</scope>
</reference>
<evidence type="ECO:0000256" key="3">
    <source>
        <dbReference type="ARBA" id="ARBA00022692"/>
    </source>
</evidence>
<dbReference type="PRINTS" id="PR00205">
    <property type="entry name" value="CADHERIN"/>
</dbReference>
<dbReference type="OrthoDB" id="6252479at2759"/>
<keyword evidence="3 13" id="KW-0812">Transmembrane</keyword>
<keyword evidence="5" id="KW-0677">Repeat</keyword>
<evidence type="ECO:0000256" key="10">
    <source>
        <dbReference type="ARBA" id="ARBA00023180"/>
    </source>
</evidence>
<dbReference type="GO" id="GO:0005509">
    <property type="term" value="F:calcium ion binding"/>
    <property type="evidence" value="ECO:0007669"/>
    <property type="project" value="UniProtKB-UniRule"/>
</dbReference>
<keyword evidence="7" id="KW-0130">Cell adhesion</keyword>
<keyword evidence="6 11" id="KW-0106">Calcium</keyword>
<evidence type="ECO:0000256" key="12">
    <source>
        <dbReference type="SAM" id="MobiDB-lite"/>
    </source>
</evidence>
<organism evidence="16 17">
    <name type="scientific">Adineta steineri</name>
    <dbReference type="NCBI Taxonomy" id="433720"/>
    <lineage>
        <taxon>Eukaryota</taxon>
        <taxon>Metazoa</taxon>
        <taxon>Spiralia</taxon>
        <taxon>Gnathifera</taxon>
        <taxon>Rotifera</taxon>
        <taxon>Eurotatoria</taxon>
        <taxon>Bdelloidea</taxon>
        <taxon>Adinetida</taxon>
        <taxon>Adinetidae</taxon>
        <taxon>Adineta</taxon>
    </lineage>
</organism>
<evidence type="ECO:0000256" key="4">
    <source>
        <dbReference type="ARBA" id="ARBA00022729"/>
    </source>
</evidence>
<dbReference type="InterPro" id="IPR020894">
    <property type="entry name" value="Cadherin_CS"/>
</dbReference>
<feature type="domain" description="Cadherin" evidence="15">
    <location>
        <begin position="129"/>
        <end position="247"/>
    </location>
</feature>
<gene>
    <name evidence="16" type="ORF">VCS650_LOCUS9268</name>
</gene>
<keyword evidence="9 13" id="KW-0472">Membrane</keyword>
<feature type="region of interest" description="Disordered" evidence="12">
    <location>
        <begin position="858"/>
        <end position="899"/>
    </location>
</feature>
<dbReference type="InterPro" id="IPR002126">
    <property type="entry name" value="Cadherin-like_dom"/>
</dbReference>
<dbReference type="InterPro" id="IPR015919">
    <property type="entry name" value="Cadherin-like_sf"/>
</dbReference>
<keyword evidence="8 13" id="KW-1133">Transmembrane helix</keyword>
<proteinExistence type="predicted"/>
<name>A0A813ZLA7_9BILA</name>
<evidence type="ECO:0000256" key="6">
    <source>
        <dbReference type="ARBA" id="ARBA00022837"/>
    </source>
</evidence>
<evidence type="ECO:0000256" key="7">
    <source>
        <dbReference type="ARBA" id="ARBA00022889"/>
    </source>
</evidence>
<dbReference type="GO" id="GO:0005886">
    <property type="term" value="C:plasma membrane"/>
    <property type="evidence" value="ECO:0007669"/>
    <property type="project" value="UniProtKB-SubCell"/>
</dbReference>
<dbReference type="InterPro" id="IPR050174">
    <property type="entry name" value="Protocadherin/Cadherin-CA"/>
</dbReference>
<dbReference type="CDD" id="cd11304">
    <property type="entry name" value="Cadherin_repeat"/>
    <property type="match status" value="6"/>
</dbReference>
<evidence type="ECO:0000256" key="14">
    <source>
        <dbReference type="SAM" id="SignalP"/>
    </source>
</evidence>
<dbReference type="SMART" id="SM00112">
    <property type="entry name" value="CA"/>
    <property type="match status" value="6"/>
</dbReference>
<comment type="subcellular location">
    <subcellularLocation>
        <location evidence="1">Cell membrane</location>
        <topology evidence="1">Single-pass type I membrane protein</topology>
    </subcellularLocation>
</comment>
<dbReference type="Pfam" id="PF00028">
    <property type="entry name" value="Cadherin"/>
    <property type="match status" value="4"/>
</dbReference>
<feature type="signal peptide" evidence="14">
    <location>
        <begin position="1"/>
        <end position="16"/>
    </location>
</feature>
<keyword evidence="2" id="KW-1003">Cell membrane</keyword>
<dbReference type="GO" id="GO:0007156">
    <property type="term" value="P:homophilic cell adhesion via plasma membrane adhesion molecules"/>
    <property type="evidence" value="ECO:0007669"/>
    <property type="project" value="InterPro"/>
</dbReference>
<protein>
    <recommendedName>
        <fullName evidence="15">Cadherin domain-containing protein</fullName>
    </recommendedName>
</protein>
<accession>A0A813ZLA7</accession>
<dbReference type="PROSITE" id="PS00232">
    <property type="entry name" value="CADHERIN_1"/>
    <property type="match status" value="2"/>
</dbReference>
<sequence>MFQFLFFINFLFLVSSLPKESIHILEDLPIGTSIYTFITDGCKTENSTGSYRFVDSQKNSNDFFLIDPYTGRVTTKKLIDRDDFCLRRVCSCSKCEITLEVLCVHMGQIYFNDLSVIIDDQNDHAPQFPKSSITIDVLENVPIGYLIPIDVAIDPDYGINSIQGYKLLEENSTNKNLTNKITQAFQIEYSKKNDLLALRLMKVLDRELCDSLQYIIQAYDGGQPQSLIGKLNIRINILDVNDMSPVFDQTDIRVLLSESTSVGSLVARVHAFDGDTGLNGLVYYTIVSLDPPSNGTFILAKETGEIRLGKKLDYEKEKSFRIKVKAQDNGPQQGSISAFATIDVEIKDENDNYPIITSMFNDDVTLGVKHVLNSSIIQIPENAPNGTFLGHISISDLDQGDNGRVSWSLESNGTITIKELLNNEAFLMFTQRIFDREEQSRYEIFLEAHDHGNPSLSNSLNFTLVILDVNDNAPKFDKEFYSINISEQIPSNTKLFHFHAIDNDEENTPNSQIEYQFTNDTNTNQTNFFLNSTTGELYLINQFDREEKSLYEFDIIAFDHGQPVSLSSIVHCTINIIDINDNYPIFDLSEYEFQIDETWPKLAPIGYVHATDADEYYSDLHYTLFSNESTILDEWPFGLTMNGTLYLKSTSVGIDYERRSIYKFSIIATDNGGLSTNVPVTINIRNRNDFCPELMNNSSALFFNMDLWMNNSSEKLDNQYYLDIHDGDNDTCIIELLNFNDIFQLEQIERNKYLLQAYTLPEREYYILQFRLRDLVNHNDKPCIRTIQLVVTIGTNETNQTIALDTAREYLEALYLTSKRSHSYFDLTLLNVILLFVLLSIAIIIALVAIKLIFVSSSSSSSTSSSPSISSLRYRRRRQQKKLRSNGNNGTTGGTLYRLQGPTETQLPLLENEPGENSLTSSLMDGNNKMMQNENINHSIVDDEQKQHLLGQFNQVMKNTNEFTTFSSKSHHTAYDIIGDIHSSEQHSSSPSSYNRVRDSGYETTSSSIEQQRCHLLSSPSNVSLSPDGQLITVTYFSSSIPSQLEPSLSSSNTIPRTLKTFSQMPITNPSGNESSTMMNARLAEQEIIEV</sequence>
<evidence type="ECO:0000313" key="17">
    <source>
        <dbReference type="Proteomes" id="UP000663891"/>
    </source>
</evidence>
<dbReference type="Proteomes" id="UP000663891">
    <property type="component" value="Unassembled WGS sequence"/>
</dbReference>
<dbReference type="FunFam" id="2.60.40.60:FF:000007">
    <property type="entry name" value="Protocadherin alpha 2"/>
    <property type="match status" value="1"/>
</dbReference>
<dbReference type="PANTHER" id="PTHR24028:SF146">
    <property type="entry name" value="CADHERIN 96CB, ISOFORM D-RELATED"/>
    <property type="match status" value="1"/>
</dbReference>
<feature type="transmembrane region" description="Helical" evidence="13">
    <location>
        <begin position="829"/>
        <end position="854"/>
    </location>
</feature>
<evidence type="ECO:0000256" key="2">
    <source>
        <dbReference type="ARBA" id="ARBA00022475"/>
    </source>
</evidence>
<feature type="compositionally biased region" description="Low complexity" evidence="12">
    <location>
        <begin position="858"/>
        <end position="872"/>
    </location>
</feature>
<dbReference type="SUPFAM" id="SSF49313">
    <property type="entry name" value="Cadherin-like"/>
    <property type="match status" value="6"/>
</dbReference>
<feature type="chain" id="PRO_5032494728" description="Cadherin domain-containing protein" evidence="14">
    <location>
        <begin position="17"/>
        <end position="1091"/>
    </location>
</feature>
<keyword evidence="10" id="KW-0325">Glycoprotein</keyword>
<evidence type="ECO:0000256" key="13">
    <source>
        <dbReference type="SAM" id="Phobius"/>
    </source>
</evidence>
<dbReference type="FunFam" id="2.60.40.60:FF:000092">
    <property type="entry name" value="Protocadherin 8"/>
    <property type="match status" value="1"/>
</dbReference>
<dbReference type="FunFam" id="2.60.40.60:FF:000002">
    <property type="entry name" value="Protocadherin alpha 2"/>
    <property type="match status" value="2"/>
</dbReference>
<feature type="domain" description="Cadherin" evidence="15">
    <location>
        <begin position="248"/>
        <end position="356"/>
    </location>
</feature>
<keyword evidence="4 14" id="KW-0732">Signal</keyword>
<evidence type="ECO:0000256" key="1">
    <source>
        <dbReference type="ARBA" id="ARBA00004251"/>
    </source>
</evidence>
<evidence type="ECO:0000313" key="16">
    <source>
        <dbReference type="EMBL" id="CAF0900329.1"/>
    </source>
</evidence>
<dbReference type="Gene3D" id="2.60.40.60">
    <property type="entry name" value="Cadherins"/>
    <property type="match status" value="6"/>
</dbReference>
<feature type="domain" description="Cadherin" evidence="15">
    <location>
        <begin position="587"/>
        <end position="694"/>
    </location>
</feature>
<feature type="compositionally biased region" description="Basic residues" evidence="12">
    <location>
        <begin position="873"/>
        <end position="884"/>
    </location>
</feature>
<feature type="domain" description="Cadherin" evidence="15">
    <location>
        <begin position="477"/>
        <end position="586"/>
    </location>
</feature>